<feature type="non-terminal residue" evidence="1">
    <location>
        <position position="1"/>
    </location>
</feature>
<organism evidence="1">
    <name type="scientific">marine sediment metagenome</name>
    <dbReference type="NCBI Taxonomy" id="412755"/>
    <lineage>
        <taxon>unclassified sequences</taxon>
        <taxon>metagenomes</taxon>
        <taxon>ecological metagenomes</taxon>
    </lineage>
</organism>
<accession>X1DCD7</accession>
<evidence type="ECO:0008006" key="2">
    <source>
        <dbReference type="Google" id="ProtNLM"/>
    </source>
</evidence>
<dbReference type="InterPro" id="IPR029058">
    <property type="entry name" value="AB_hydrolase_fold"/>
</dbReference>
<sequence>DDPVVSLEGGKDTAESIPGAELLIIEGMGHVLPPEAWLQIIDAISANADKAKP</sequence>
<reference evidence="1" key="1">
    <citation type="journal article" date="2014" name="Front. Microbiol.">
        <title>High frequency of phylogenetically diverse reductive dehalogenase-homologous genes in deep subseafloor sedimentary metagenomes.</title>
        <authorList>
            <person name="Kawai M."/>
            <person name="Futagami T."/>
            <person name="Toyoda A."/>
            <person name="Takaki Y."/>
            <person name="Nishi S."/>
            <person name="Hori S."/>
            <person name="Arai W."/>
            <person name="Tsubouchi T."/>
            <person name="Morono Y."/>
            <person name="Uchiyama I."/>
            <person name="Ito T."/>
            <person name="Fujiyama A."/>
            <person name="Inagaki F."/>
            <person name="Takami H."/>
        </authorList>
    </citation>
    <scope>NUCLEOTIDE SEQUENCE</scope>
    <source>
        <strain evidence="1">Expedition CK06-06</strain>
    </source>
</reference>
<comment type="caution">
    <text evidence="1">The sequence shown here is derived from an EMBL/GenBank/DDBJ whole genome shotgun (WGS) entry which is preliminary data.</text>
</comment>
<dbReference type="Gene3D" id="3.40.50.1820">
    <property type="entry name" value="alpha/beta hydrolase"/>
    <property type="match status" value="1"/>
</dbReference>
<gene>
    <name evidence="1" type="ORF">S01H4_38766</name>
</gene>
<dbReference type="AlphaFoldDB" id="X1DCD7"/>
<name>X1DCD7_9ZZZZ</name>
<protein>
    <recommendedName>
        <fullName evidence="2">Alpha/beta hydrolase</fullName>
    </recommendedName>
</protein>
<evidence type="ECO:0000313" key="1">
    <source>
        <dbReference type="EMBL" id="GAG94091.1"/>
    </source>
</evidence>
<dbReference type="EMBL" id="BART01020934">
    <property type="protein sequence ID" value="GAG94091.1"/>
    <property type="molecule type" value="Genomic_DNA"/>
</dbReference>
<dbReference type="SUPFAM" id="SSF53474">
    <property type="entry name" value="alpha/beta-Hydrolases"/>
    <property type="match status" value="1"/>
</dbReference>
<proteinExistence type="predicted"/>